<reference evidence="1 2" key="2">
    <citation type="journal article" date="2016" name="Science">
        <title>A bacterium that degrades and assimilates poly(ethylene terephthalate).</title>
        <authorList>
            <person name="Yoshida S."/>
            <person name="Hiraga K."/>
            <person name="Takehana T."/>
            <person name="Taniguchi I."/>
            <person name="Yamaji H."/>
            <person name="Maeda Y."/>
            <person name="Toyohara K."/>
            <person name="Miyamoto K."/>
            <person name="Kimura Y."/>
            <person name="Oda K."/>
        </authorList>
    </citation>
    <scope>NUCLEOTIDE SEQUENCE [LARGE SCALE GENOMIC DNA]</scope>
    <source>
        <strain evidence="2">NBRC 110686 / TISTR 2288 / 201-F6</strain>
    </source>
</reference>
<comment type="caution">
    <text evidence="1">The sequence shown here is derived from an EMBL/GenBank/DDBJ whole genome shotgun (WGS) entry which is preliminary data.</text>
</comment>
<reference evidence="2" key="1">
    <citation type="submission" date="2015-07" db="EMBL/GenBank/DDBJ databases">
        <title>Discovery of a poly(ethylene terephthalate assimilation.</title>
        <authorList>
            <person name="Yoshida S."/>
            <person name="Hiraga K."/>
            <person name="Takehana T."/>
            <person name="Taniguchi I."/>
            <person name="Yamaji H."/>
            <person name="Maeda Y."/>
            <person name="Toyohara K."/>
            <person name="Miyamoto K."/>
            <person name="Kimura Y."/>
            <person name="Oda K."/>
        </authorList>
    </citation>
    <scope>NUCLEOTIDE SEQUENCE [LARGE SCALE GENOMIC DNA]</scope>
    <source>
        <strain evidence="2">NBRC 110686 / TISTR 2288 / 201-F6</strain>
    </source>
</reference>
<gene>
    <name evidence="1" type="ORF">ISF6_5250</name>
</gene>
<dbReference type="Proteomes" id="UP000037660">
    <property type="component" value="Unassembled WGS sequence"/>
</dbReference>
<proteinExistence type="predicted"/>
<evidence type="ECO:0000313" key="2">
    <source>
        <dbReference type="Proteomes" id="UP000037660"/>
    </source>
</evidence>
<name>A0A0K8P7U9_PISS1</name>
<organism evidence="1 2">
    <name type="scientific">Piscinibacter sakaiensis</name>
    <name type="common">Ideonella sakaiensis</name>
    <dbReference type="NCBI Taxonomy" id="1547922"/>
    <lineage>
        <taxon>Bacteria</taxon>
        <taxon>Pseudomonadati</taxon>
        <taxon>Pseudomonadota</taxon>
        <taxon>Betaproteobacteria</taxon>
        <taxon>Burkholderiales</taxon>
        <taxon>Sphaerotilaceae</taxon>
        <taxon>Piscinibacter</taxon>
    </lineage>
</organism>
<dbReference type="AlphaFoldDB" id="A0A0K8P7U9"/>
<sequence>MEMVRAGKGLLAVRRARRGDYAIASVRGAWEPELGQVVHGDLSTRGEVAWRIGTRRVEAELIASGCSRSAAWDMLS</sequence>
<evidence type="ECO:0000313" key="1">
    <source>
        <dbReference type="EMBL" id="GAP38697.1"/>
    </source>
</evidence>
<protein>
    <submittedName>
        <fullName evidence="1">Uncharacterized protein</fullName>
    </submittedName>
</protein>
<accession>A0A0K8P7U9</accession>
<dbReference type="EMBL" id="BBYR01000084">
    <property type="protein sequence ID" value="GAP38697.1"/>
    <property type="molecule type" value="Genomic_DNA"/>
</dbReference>
<keyword evidence="2" id="KW-1185">Reference proteome</keyword>